<dbReference type="InterPro" id="IPR049064">
    <property type="entry name" value="NAD_Glu_DH_ACT3"/>
</dbReference>
<accession>A0A059F6G2</accession>
<evidence type="ECO:0000259" key="5">
    <source>
        <dbReference type="Pfam" id="PF21076"/>
    </source>
</evidence>
<dbReference type="PIRSF" id="PIRSF036761">
    <property type="entry name" value="GDH_Mll4104"/>
    <property type="match status" value="1"/>
</dbReference>
<dbReference type="InterPro" id="IPR049062">
    <property type="entry name" value="NAD_Glu_DH_ACT2"/>
</dbReference>
<dbReference type="SUPFAM" id="SSF51735">
    <property type="entry name" value="NAD(P)-binding Rossmann-fold domains"/>
    <property type="match status" value="1"/>
</dbReference>
<gene>
    <name evidence="7" type="ORF">HJA_17123</name>
</gene>
<dbReference type="GO" id="GO:0006538">
    <property type="term" value="P:L-glutamate catabolic process"/>
    <property type="evidence" value="ECO:0007669"/>
    <property type="project" value="InterPro"/>
</dbReference>
<reference evidence="7 8" key="1">
    <citation type="journal article" date="2014" name="Antonie Van Leeuwenhoek">
        <title>Hyphomonas beringensis sp. nov. and Hyphomonas chukchiensis sp. nov., isolated from surface seawater of the Bering Sea and Chukchi Sea.</title>
        <authorList>
            <person name="Li C."/>
            <person name="Lai Q."/>
            <person name="Li G."/>
            <person name="Dong C."/>
            <person name="Wang J."/>
            <person name="Liao Y."/>
            <person name="Shao Z."/>
        </authorList>
    </citation>
    <scope>NUCLEOTIDE SEQUENCE [LARGE SCALE GENOMIC DNA]</scope>
    <source>
        <strain evidence="7 8">VP2</strain>
    </source>
</reference>
<proteinExistence type="predicted"/>
<dbReference type="InterPro" id="IPR048381">
    <property type="entry name" value="GDH_C"/>
</dbReference>
<feature type="domain" description="NAD-glutamate dehydrogenase ACT2" evidence="5">
    <location>
        <begin position="372"/>
        <end position="460"/>
    </location>
</feature>
<feature type="domain" description="NAD-glutamate dehydrogenase catalytic" evidence="2">
    <location>
        <begin position="701"/>
        <end position="1196"/>
    </location>
</feature>
<dbReference type="InterPro" id="IPR036291">
    <property type="entry name" value="NAD(P)-bd_dom_sf"/>
</dbReference>
<dbReference type="Pfam" id="PF21078">
    <property type="entry name" value="GDH_HM3"/>
    <property type="match status" value="1"/>
</dbReference>
<dbReference type="InterPro" id="IPR049059">
    <property type="entry name" value="NAD_Glu_DH_HM1"/>
</dbReference>
<dbReference type="PATRIC" id="fig|1280952.3.peg.3424"/>
<dbReference type="Pfam" id="PF21073">
    <property type="entry name" value="GDH_HM1"/>
    <property type="match status" value="1"/>
</dbReference>
<dbReference type="Pfam" id="PF21076">
    <property type="entry name" value="GDH_ACT2"/>
    <property type="match status" value="1"/>
</dbReference>
<dbReference type="Pfam" id="PF21079">
    <property type="entry name" value="GDH_HM2"/>
    <property type="match status" value="1"/>
</dbReference>
<evidence type="ECO:0000256" key="1">
    <source>
        <dbReference type="ARBA" id="ARBA00023002"/>
    </source>
</evidence>
<dbReference type="Pfam" id="PF21077">
    <property type="entry name" value="GDH_ACT3"/>
    <property type="match status" value="1"/>
</dbReference>
<comment type="caution">
    <text evidence="7">The sequence shown here is derived from an EMBL/GenBank/DDBJ whole genome shotgun (WGS) entry which is preliminary data.</text>
</comment>
<dbReference type="EMBL" id="ARYJ01000019">
    <property type="protein sequence ID" value="KCZ83335.1"/>
    <property type="molecule type" value="Genomic_DNA"/>
</dbReference>
<protein>
    <submittedName>
        <fullName evidence="7">NAD-glutamate dehydrogenase</fullName>
    </submittedName>
</protein>
<evidence type="ECO:0000313" key="7">
    <source>
        <dbReference type="EMBL" id="KCZ83335.1"/>
    </source>
</evidence>
<dbReference type="Pfam" id="PF05088">
    <property type="entry name" value="Bac_GDH_CD"/>
    <property type="match status" value="1"/>
</dbReference>
<dbReference type="InterPro" id="IPR007780">
    <property type="entry name" value="NAD_Glu_DH_bac"/>
</dbReference>
<dbReference type="Gene3D" id="3.40.50.720">
    <property type="entry name" value="NAD(P)-binding Rossmann-like Domain"/>
    <property type="match status" value="1"/>
</dbReference>
<dbReference type="InterPro" id="IPR049058">
    <property type="entry name" value="NAD_Glu_DH_HM2"/>
</dbReference>
<dbReference type="Proteomes" id="UP000024816">
    <property type="component" value="Unassembled WGS sequence"/>
</dbReference>
<dbReference type="InterPro" id="IPR049056">
    <property type="entry name" value="NAD_Glu_DH_HM3"/>
</dbReference>
<dbReference type="InterPro" id="IPR024727">
    <property type="entry name" value="NAD_Glu_DH_N_ACT1"/>
</dbReference>
<feature type="domain" description="NAD-specific glutamate dehydrogenase C-terminal" evidence="3">
    <location>
        <begin position="1241"/>
        <end position="1570"/>
    </location>
</feature>
<dbReference type="STRING" id="1280952.HJA_17123"/>
<dbReference type="InterPro" id="IPR046346">
    <property type="entry name" value="Aminoacid_DH-like_N_sf"/>
</dbReference>
<dbReference type="GO" id="GO:0004352">
    <property type="term" value="F:glutamate dehydrogenase (NAD+) activity"/>
    <property type="evidence" value="ECO:0007669"/>
    <property type="project" value="InterPro"/>
</dbReference>
<keyword evidence="8" id="KW-1185">Reference proteome</keyword>
<keyword evidence="1" id="KW-0560">Oxidoreductase</keyword>
<dbReference type="PANTHER" id="PTHR43403:SF1">
    <property type="entry name" value="NAD-SPECIFIC GLUTAMATE DEHYDROGENASE"/>
    <property type="match status" value="1"/>
</dbReference>
<dbReference type="OrthoDB" id="9758052at2"/>
<evidence type="ECO:0000259" key="4">
    <source>
        <dbReference type="Pfam" id="PF21075"/>
    </source>
</evidence>
<dbReference type="PANTHER" id="PTHR43403">
    <property type="entry name" value="NAD-SPECIFIC GLUTAMATE DEHYDROGENASE"/>
    <property type="match status" value="1"/>
</dbReference>
<dbReference type="eggNOG" id="COG2902">
    <property type="taxonomic scope" value="Bacteria"/>
</dbReference>
<feature type="domain" description="NAD-glutamate dehydrogenase N-terminal ACT1" evidence="4">
    <location>
        <begin position="22"/>
        <end position="117"/>
    </location>
</feature>
<dbReference type="Pfam" id="PF21075">
    <property type="entry name" value="GDH_ACT1"/>
    <property type="match status" value="1"/>
</dbReference>
<sequence>MNNQTAAADPLDQVLTQVRLESGNEDLSGLEPADIETLARGLWSWASVLPAGEQKVRILADADGASGKLGRSILETASPDMPFLVDSLLGECADQGFEVRTLFHPVVRLADGRMISVIQIHLPRLTDREADRLVEGARRTLKDTAQAVADFKPMKERMREEIRRLSVLEEPRHADTHEAVAFLEWLTKNHFVFLGCREYRFETDAEGRVLPEEPIMIEGSNLGLLRDEDLNVLSRDAEPLVLTPGIGELLEEPFPLIVAKSTLISRIHRRVACDYVGVKQYDEQGRVNGEVRFLGLFTAEAYDETARSIPFIRRRVLKVIASSGATPGGHTEKAIANLLETWPRDELFQTGSKVLAPMIMGALHLIGRPRTRLFLRRDQFDRFASAIVYVPREAYDTTLRERITETLERAYNGHLIRFQPYFDTGPLARVHFQIAIDRSHPEPDVAELEAEIARLARTWDQALREAMMQADLNPIDAEGARTFIGGFNAAYREAFSPEEAMRDVAMMAQLNSGAPIVARAYQTVQEDADKIRVKIYSRNGSIPLSRCVPVFEKMGLFAAFETGYPIRPTEKPVPDAPDVYWVHDLSMRTENAASIDLDEVARRLEDAFVAVWSGYAENDGFNRLILTAGATWREAALIRTLCAYRRQTGLDQPQDVQEAALARYPQLTRQLIELFACRFDPSSEMSLRKREEACREICDRIEVSLRDVSALADDQVLRRLTDLILGVQRTNFYQTAADGGPHSFVSLKIASRVLREIPEPKPFREIYMSSPKVEGVHLRFGPVARGGLRWSDRAADYRTEVLGLVKAQQVKNAVIVPVGSKGGFYPKQLPDRSDRNAWFEAGREAYKEFITALLELTDNLVDGKVVHPADTVVWDGEDPYLVVAADKGTATFSDTANAISLEKGHWLGDAFASGGSAGYDHKKMGITARGAWEAVKRHFREMGKDIQTEPFTVIGVGDMSGDVFGNGMLLSPEIRLVAAFNHMHVFVDPDPVDSKKNLAERQRLFDLPQSSWEDYDTSLISEGGGVFPRSAKSITLSDEIKALTGLSADQVTPDQLIHALLKTQADLLWFGGIGTYVKSDKETHGDVGDRANDAIRVDAHQLRARVVGEGANLGLTQAARIEFALAGGRINTDAIDNSAGVDSSDHEVNIKILAADAIRLGNLKEEDRNDLLAEMTDDVAAHVLRHNYDQTAALTLSEATVKQDHEALERLMVHLEDRGVLNRELEVLPDTGDMKVRADQGQGLTRPELAVVLAWSKITLFDDLVASDLPDDPFFEDVLKAYFPSPIDAFGEAMDAHRLKREIIATVLANRSLDMGGPVTIFRMREMTDTTDMAAIVRGLEAARVVLDFDGFQREVDALDNVVHADVQTDLRLLAAQAMSAAAAWFVTAMPKGTLKELVDATHAPLNEFKAALADIHTHFPAAQIERSTRTLMRRGAPEELARWASAMSLFAQGLVVVDLARTTGKAVPEAGECFFQIGEALRLDRLRVSALDGLAKAGFWDRVAGRRLIVELVQTQADAARDALAVGGAGPWLAHHQEGRRDMLATLAELGKEKAWSFAKFALAADAVRHFMKR</sequence>
<evidence type="ECO:0000313" key="8">
    <source>
        <dbReference type="Proteomes" id="UP000024816"/>
    </source>
</evidence>
<dbReference type="RefSeq" id="WP_035584824.1">
    <property type="nucleotide sequence ID" value="NZ_ARYJ01000019.1"/>
</dbReference>
<dbReference type="Pfam" id="PF21074">
    <property type="entry name" value="GDH_C"/>
    <property type="match status" value="1"/>
</dbReference>
<organism evidence="7 8">
    <name type="scientific">Hyphomonas jannaschiana VP2</name>
    <dbReference type="NCBI Taxonomy" id="1280952"/>
    <lineage>
        <taxon>Bacteria</taxon>
        <taxon>Pseudomonadati</taxon>
        <taxon>Pseudomonadota</taxon>
        <taxon>Alphaproteobacteria</taxon>
        <taxon>Hyphomonadales</taxon>
        <taxon>Hyphomonadaceae</taxon>
        <taxon>Hyphomonas</taxon>
    </lineage>
</organism>
<dbReference type="SUPFAM" id="SSF53223">
    <property type="entry name" value="Aminoacid dehydrogenase-like, N-terminal domain"/>
    <property type="match status" value="1"/>
</dbReference>
<feature type="domain" description="NAD-glutamate dehydrogenase ACT3" evidence="6">
    <location>
        <begin position="518"/>
        <end position="600"/>
    </location>
</feature>
<evidence type="ECO:0000259" key="6">
    <source>
        <dbReference type="Pfam" id="PF21077"/>
    </source>
</evidence>
<evidence type="ECO:0000259" key="3">
    <source>
        <dbReference type="Pfam" id="PF21074"/>
    </source>
</evidence>
<dbReference type="GO" id="GO:0004069">
    <property type="term" value="F:L-aspartate:2-oxoglutarate aminotransferase activity"/>
    <property type="evidence" value="ECO:0007669"/>
    <property type="project" value="InterPro"/>
</dbReference>
<evidence type="ECO:0000259" key="2">
    <source>
        <dbReference type="Pfam" id="PF05088"/>
    </source>
</evidence>
<dbReference type="InterPro" id="IPR028971">
    <property type="entry name" value="NAD-GDH_cat"/>
</dbReference>
<name>A0A059F6G2_9PROT</name>